<evidence type="ECO:0000313" key="5">
    <source>
        <dbReference type="Proteomes" id="UP000515160"/>
    </source>
</evidence>
<keyword evidence="2" id="KW-0238">DNA-binding</keyword>
<evidence type="ECO:0000313" key="6">
    <source>
        <dbReference type="RefSeq" id="XP_034108677.1"/>
    </source>
</evidence>
<evidence type="ECO:0000256" key="3">
    <source>
        <dbReference type="SAM" id="MobiDB-lite"/>
    </source>
</evidence>
<organism evidence="5 6">
    <name type="scientific">Drosophila albomicans</name>
    <name type="common">Fruit fly</name>
    <dbReference type="NCBI Taxonomy" id="7291"/>
    <lineage>
        <taxon>Eukaryota</taxon>
        <taxon>Metazoa</taxon>
        <taxon>Ecdysozoa</taxon>
        <taxon>Arthropoda</taxon>
        <taxon>Hexapoda</taxon>
        <taxon>Insecta</taxon>
        <taxon>Pterygota</taxon>
        <taxon>Neoptera</taxon>
        <taxon>Endopterygota</taxon>
        <taxon>Diptera</taxon>
        <taxon>Brachycera</taxon>
        <taxon>Muscomorpha</taxon>
        <taxon>Ephydroidea</taxon>
        <taxon>Drosophilidae</taxon>
        <taxon>Drosophila</taxon>
    </lineage>
</organism>
<evidence type="ECO:0000259" key="4">
    <source>
        <dbReference type="Pfam" id="PF00447"/>
    </source>
</evidence>
<dbReference type="AlphaFoldDB" id="A0A6P8YS14"/>
<evidence type="ECO:0000256" key="1">
    <source>
        <dbReference type="ARBA" id="ARBA00006403"/>
    </source>
</evidence>
<dbReference type="GO" id="GO:0043565">
    <property type="term" value="F:sequence-specific DNA binding"/>
    <property type="evidence" value="ECO:0007669"/>
    <property type="project" value="InterPro"/>
</dbReference>
<feature type="region of interest" description="Disordered" evidence="3">
    <location>
        <begin position="448"/>
        <end position="477"/>
    </location>
</feature>
<feature type="domain" description="HSF-type DNA-binding" evidence="4">
    <location>
        <begin position="155"/>
        <end position="246"/>
    </location>
</feature>
<feature type="compositionally biased region" description="Basic and acidic residues" evidence="3">
    <location>
        <begin position="453"/>
        <end position="477"/>
    </location>
</feature>
<proteinExistence type="inferred from homology"/>
<sequence length="891" mass="101757">MDGNQMGAEEPNAGDNMQLDFLQYFNSLSGMPQVVENNNNDTGAVTAEQLLMDTDINMPLTHEQLMESLMASSSPKHSKDPDPAIPQITISVPEGQFLNGELDPQLSTAEITISFNDLPAMATTAAPEPMESLDISACSVAELQQVRQALLKHNFVHKLHLAASSPLVTFLNWSASGEQLQVDYIGLQEHLSGTQSMFRCLNVQHFTQQLLDIGFKRVQQHLQHAEARPTLYYLHENFNAGQPDQMLLLSAPKWELDSTDVTYSALQLARARFQTLLLYHNDVRLLHQQEPSADQLLPRRGRICNSRQSAQLLTQELAHKLVNPRETVLQAEAAPAPEYAGYYGTTDPALIAEFFAEYLPRFGPRNSGYKDIVVDASKANSFQQNLPIGIVYSEDEEELESQKSEETSPPPIVEVKTEEEPVAEVETSLPEDFELEQVMQELCGVVSEVDDNGADKEKGKEKELEQKEKEEKMEELSKKFKQELDQELTKMDPKLNIVNPKELKQESIIEDVKQLSKEPIKEKAKELHNKPKDMNKKPIKREVKKIEKELNKVKPKELNKEPLKGDVKQLDKKLIKIETTDPNQELMSMEIKKVDKKLTIAKPQVLNKVPVKDIKVIEKKLIIVKPKELNKEPIYEKTKELENKFIIVKPMEPNKDGIEVTEPGKKMIIGNPTELSNETNIEVKEQNEEPINEKAKELENRMILVEPKELNKELIKEVKKLDKNLIQEKPKELKEEPITEEAKLLNKNLVIKEVEKLNKEVNKEELLENYLKKEELINKMSKERAIEELQNKGMSKEEKMHNRSREQAREEINKMTKVETKIVIPMNNEQINEGVTKDLKRKYAAMKSTTERENEIATSPSAKEENVKSKVDTDEPDSKKSRYGLRNSKMR</sequence>
<feature type="region of interest" description="Disordered" evidence="3">
    <location>
        <begin position="846"/>
        <end position="891"/>
    </location>
</feature>
<dbReference type="InterPro" id="IPR000232">
    <property type="entry name" value="HSF_DNA-bd"/>
</dbReference>
<dbReference type="InterPro" id="IPR036388">
    <property type="entry name" value="WH-like_DNA-bd_sf"/>
</dbReference>
<evidence type="ECO:0000256" key="2">
    <source>
        <dbReference type="ARBA" id="ARBA00023125"/>
    </source>
</evidence>
<accession>A0A6P8YS14</accession>
<gene>
    <name evidence="6" type="primary">LOC117570889</name>
</gene>
<dbReference type="Gene3D" id="1.10.10.10">
    <property type="entry name" value="Winged helix-like DNA-binding domain superfamily/Winged helix DNA-binding domain"/>
    <property type="match status" value="1"/>
</dbReference>
<dbReference type="RefSeq" id="XP_034108677.1">
    <property type="nucleotide sequence ID" value="XM_034252786.2"/>
</dbReference>
<keyword evidence="5" id="KW-1185">Reference proteome</keyword>
<feature type="compositionally biased region" description="Basic and acidic residues" evidence="3">
    <location>
        <begin position="862"/>
        <end position="880"/>
    </location>
</feature>
<feature type="region of interest" description="Disordered" evidence="3">
    <location>
        <begin position="789"/>
        <end position="813"/>
    </location>
</feature>
<protein>
    <submittedName>
        <fullName evidence="6">Uncharacterized protein LOC117570889</fullName>
    </submittedName>
</protein>
<dbReference type="GO" id="GO:0003700">
    <property type="term" value="F:DNA-binding transcription factor activity"/>
    <property type="evidence" value="ECO:0007669"/>
    <property type="project" value="InterPro"/>
</dbReference>
<comment type="similarity">
    <text evidence="1">Belongs to the HSF family.</text>
</comment>
<dbReference type="Pfam" id="PF00447">
    <property type="entry name" value="HSF_DNA-bind"/>
    <property type="match status" value="1"/>
</dbReference>
<dbReference type="Proteomes" id="UP000515160">
    <property type="component" value="Chromosome 3"/>
</dbReference>
<dbReference type="GeneID" id="117570889"/>
<reference evidence="6" key="1">
    <citation type="submission" date="2025-08" db="UniProtKB">
        <authorList>
            <consortium name="RefSeq"/>
        </authorList>
    </citation>
    <scope>IDENTIFICATION</scope>
    <source>
        <strain evidence="6">15112-1751.03</strain>
        <tissue evidence="6">Whole Adult</tissue>
    </source>
</reference>
<feature type="region of interest" description="Disordered" evidence="3">
    <location>
        <begin position="520"/>
        <end position="543"/>
    </location>
</feature>
<name>A0A6P8YS14_DROAB</name>
<dbReference type="OrthoDB" id="6418155at2759"/>